<sequence length="102" mass="12494">MEQKNNSWVTISVLPHHKYDYEDDRLILFIIPEPSNQYLRVLIAKKDVFFSPVTHHYEIKINKHYNYLIWKWNNLSQKNDRYAIWKGEELLYFCKEQSESNS</sequence>
<proteinExistence type="predicted"/>
<dbReference type="RefSeq" id="WP_047791619.1">
    <property type="nucleotide sequence ID" value="NZ_CP011856.1"/>
</dbReference>
<organism evidence="1 2">
    <name type="scientific">Spiroplasma eriocheiris</name>
    <dbReference type="NCBI Taxonomy" id="315358"/>
    <lineage>
        <taxon>Bacteria</taxon>
        <taxon>Bacillati</taxon>
        <taxon>Mycoplasmatota</taxon>
        <taxon>Mollicutes</taxon>
        <taxon>Entomoplasmatales</taxon>
        <taxon>Spiroplasmataceae</taxon>
        <taxon>Spiroplasma</taxon>
    </lineage>
</organism>
<dbReference type="AlphaFoldDB" id="A0A0H3XKH1"/>
<reference evidence="2" key="2">
    <citation type="submission" date="2015-06" db="EMBL/GenBank/DDBJ databases">
        <title>Complete genome sequence of Spiroplasma eriocheiris TDA-040725-5 (DSM 21848).</title>
        <authorList>
            <person name="Lo W.-S."/>
            <person name="Kuo C.-H."/>
        </authorList>
    </citation>
    <scope>NUCLEOTIDE SEQUENCE [LARGE SCALE GENOMIC DNA]</scope>
    <source>
        <strain evidence="2">TDA-040725-5</strain>
    </source>
</reference>
<evidence type="ECO:0000313" key="2">
    <source>
        <dbReference type="Proteomes" id="UP000035661"/>
    </source>
</evidence>
<name>A0A0H3XKH1_9MOLU</name>
<accession>A0A0H3XKH1</accession>
<keyword evidence="2" id="KW-1185">Reference proteome</keyword>
<reference evidence="1 2" key="1">
    <citation type="journal article" date="2015" name="Genome Biol. Evol.">
        <title>Found and Lost: The Fates of Horizontally Acquired Genes in Arthropod-Symbiotic Spiroplasma.</title>
        <authorList>
            <person name="Lo W.S."/>
            <person name="Gasparich G.E."/>
            <person name="Kuo C.H."/>
        </authorList>
    </citation>
    <scope>NUCLEOTIDE SEQUENCE [LARGE SCALE GENOMIC DNA]</scope>
    <source>
        <strain evidence="2">TDA-040725-5</strain>
    </source>
</reference>
<protein>
    <submittedName>
        <fullName evidence="1">Uncharacterized protein</fullName>
    </submittedName>
</protein>
<dbReference type="KEGG" id="seri:SERIO_v1c08560"/>
<gene>
    <name evidence="1" type="ORF">SERIO_v1c08560</name>
</gene>
<dbReference type="Proteomes" id="UP000035661">
    <property type="component" value="Chromosome"/>
</dbReference>
<dbReference type="PATRIC" id="fig|743698.3.peg.862"/>
<dbReference type="EMBL" id="CP011856">
    <property type="protein sequence ID" value="AKM54416.1"/>
    <property type="molecule type" value="Genomic_DNA"/>
</dbReference>
<evidence type="ECO:0000313" key="1">
    <source>
        <dbReference type="EMBL" id="AKM54416.1"/>
    </source>
</evidence>